<comment type="caution">
    <text evidence="4">The sequence shown here is derived from an EMBL/GenBank/DDBJ whole genome shotgun (WGS) entry which is preliminary data.</text>
</comment>
<accession>A0ABT9NBG1</accession>
<proteinExistence type="inferred from homology"/>
<dbReference type="PANTHER" id="PTHR12128">
    <property type="entry name" value="DIHYDRODIPICOLINATE SYNTHASE"/>
    <property type="match status" value="1"/>
</dbReference>
<dbReference type="RefSeq" id="WP_278058608.1">
    <property type="nucleotide sequence ID" value="NZ_CP121247.1"/>
</dbReference>
<organism evidence="4 5">
    <name type="scientific">Arcanobacterium wilhelmae</name>
    <dbReference type="NCBI Taxonomy" id="1803177"/>
    <lineage>
        <taxon>Bacteria</taxon>
        <taxon>Bacillati</taxon>
        <taxon>Actinomycetota</taxon>
        <taxon>Actinomycetes</taxon>
        <taxon>Actinomycetales</taxon>
        <taxon>Actinomycetaceae</taxon>
        <taxon>Arcanobacterium</taxon>
    </lineage>
</organism>
<sequence length="294" mass="31364">MPMRSGVYCPTITITDDSGRIDREKWGQHLDHLIDAGITGILVFGSIGEFYSFSMEEKKDAVAFAAEHVAGRVPLYVGVGATRVADVVELANYCEGYEVAGLFLISPYYFGPSHATAKEFFTTVANATTLPIVLYNFPARTGTDLSPALVAELASSCPNIVGLKDTVDNISHTRAVIEAVAKVAPEFRVFSGFDEYYTVNRIAGGAGVVSGLTNVEPETFVALHKAYEAANFAGVVGAASRISHLMALYGTTDLFISAIKGAVKAAGLEIATQINAPATQLNEEQERTITRIIG</sequence>
<evidence type="ECO:0000313" key="4">
    <source>
        <dbReference type="EMBL" id="MDP9801002.1"/>
    </source>
</evidence>
<dbReference type="SMART" id="SM01130">
    <property type="entry name" value="DHDPS"/>
    <property type="match status" value="1"/>
</dbReference>
<dbReference type="CDD" id="cd00408">
    <property type="entry name" value="DHDPS-like"/>
    <property type="match status" value="1"/>
</dbReference>
<dbReference type="PROSITE" id="PS00666">
    <property type="entry name" value="DHDPS_2"/>
    <property type="match status" value="1"/>
</dbReference>
<name>A0ABT9NBG1_9ACTO</name>
<dbReference type="Pfam" id="PF00701">
    <property type="entry name" value="DHDPS"/>
    <property type="match status" value="1"/>
</dbReference>
<protein>
    <submittedName>
        <fullName evidence="4">4-hydroxy-tetrahydrodipicolinate synthase</fullName>
        <ecNumber evidence="4">4.3.3.7</ecNumber>
    </submittedName>
</protein>
<evidence type="ECO:0000256" key="1">
    <source>
        <dbReference type="ARBA" id="ARBA00023239"/>
    </source>
</evidence>
<dbReference type="InterPro" id="IPR013785">
    <property type="entry name" value="Aldolase_TIM"/>
</dbReference>
<dbReference type="InterPro" id="IPR002220">
    <property type="entry name" value="DapA-like"/>
</dbReference>
<dbReference type="PIRSF" id="PIRSF001365">
    <property type="entry name" value="DHDPS"/>
    <property type="match status" value="1"/>
</dbReference>
<dbReference type="EC" id="4.3.3.7" evidence="4"/>
<dbReference type="Gene3D" id="3.20.20.70">
    <property type="entry name" value="Aldolase class I"/>
    <property type="match status" value="1"/>
</dbReference>
<dbReference type="InterPro" id="IPR020625">
    <property type="entry name" value="Schiff_base-form_aldolases_AS"/>
</dbReference>
<evidence type="ECO:0000256" key="2">
    <source>
        <dbReference type="ARBA" id="ARBA00023270"/>
    </source>
</evidence>
<keyword evidence="5" id="KW-1185">Reference proteome</keyword>
<dbReference type="GO" id="GO:0008840">
    <property type="term" value="F:4-hydroxy-tetrahydrodipicolinate synthase activity"/>
    <property type="evidence" value="ECO:0007669"/>
    <property type="project" value="UniProtKB-EC"/>
</dbReference>
<evidence type="ECO:0000313" key="5">
    <source>
        <dbReference type="Proteomes" id="UP001235966"/>
    </source>
</evidence>
<reference evidence="4 5" key="1">
    <citation type="submission" date="2023-07" db="EMBL/GenBank/DDBJ databases">
        <title>Sequencing the genomes of 1000 actinobacteria strains.</title>
        <authorList>
            <person name="Klenk H.-P."/>
        </authorList>
    </citation>
    <scope>NUCLEOTIDE SEQUENCE [LARGE SCALE GENOMIC DNA]</scope>
    <source>
        <strain evidence="4 5">DSM 102162</strain>
    </source>
</reference>
<keyword evidence="1 3" id="KW-0456">Lyase</keyword>
<keyword evidence="2" id="KW-0704">Schiff base</keyword>
<dbReference type="PANTHER" id="PTHR12128:SF28">
    <property type="entry name" value="2-DEHYDRO-3-DEOXY-D-GLUCONATE ALDOLASE YAGE-RELATED"/>
    <property type="match status" value="1"/>
</dbReference>
<evidence type="ECO:0000256" key="3">
    <source>
        <dbReference type="PIRNR" id="PIRNR001365"/>
    </source>
</evidence>
<dbReference type="SUPFAM" id="SSF51569">
    <property type="entry name" value="Aldolase"/>
    <property type="match status" value="1"/>
</dbReference>
<comment type="similarity">
    <text evidence="3">Belongs to the DapA family.</text>
</comment>
<gene>
    <name evidence="4" type="ORF">J2S49_001078</name>
</gene>
<dbReference type="PRINTS" id="PR00146">
    <property type="entry name" value="DHPICSNTHASE"/>
</dbReference>
<dbReference type="Proteomes" id="UP001235966">
    <property type="component" value="Unassembled WGS sequence"/>
</dbReference>
<dbReference type="EMBL" id="JAUSQW010000001">
    <property type="protein sequence ID" value="MDP9801002.1"/>
    <property type="molecule type" value="Genomic_DNA"/>
</dbReference>